<feature type="transmembrane region" description="Helical" evidence="6">
    <location>
        <begin position="185"/>
        <end position="205"/>
    </location>
</feature>
<comment type="subcellular location">
    <subcellularLocation>
        <location evidence="1">Cell membrane</location>
        <topology evidence="1">Multi-pass membrane protein</topology>
    </subcellularLocation>
</comment>
<dbReference type="InterPro" id="IPR011701">
    <property type="entry name" value="MFS"/>
</dbReference>
<feature type="transmembrane region" description="Helical" evidence="6">
    <location>
        <begin position="327"/>
        <end position="345"/>
    </location>
</feature>
<dbReference type="InterPro" id="IPR020846">
    <property type="entry name" value="MFS_dom"/>
</dbReference>
<feature type="transmembrane region" description="Helical" evidence="6">
    <location>
        <begin position="152"/>
        <end position="173"/>
    </location>
</feature>
<feature type="transmembrane region" description="Helical" evidence="6">
    <location>
        <begin position="357"/>
        <end position="374"/>
    </location>
</feature>
<feature type="transmembrane region" description="Helical" evidence="6">
    <location>
        <begin position="283"/>
        <end position="307"/>
    </location>
</feature>
<dbReference type="PANTHER" id="PTHR23501:SF197">
    <property type="entry name" value="COMD"/>
    <property type="match status" value="1"/>
</dbReference>
<evidence type="ECO:0000313" key="8">
    <source>
        <dbReference type="EMBL" id="GHE55181.1"/>
    </source>
</evidence>
<keyword evidence="2 6" id="KW-0812">Transmembrane</keyword>
<dbReference type="GO" id="GO:0022857">
    <property type="term" value="F:transmembrane transporter activity"/>
    <property type="evidence" value="ECO:0007669"/>
    <property type="project" value="InterPro"/>
</dbReference>
<feature type="transmembrane region" description="Helical" evidence="6">
    <location>
        <begin position="240"/>
        <end position="262"/>
    </location>
</feature>
<reference evidence="8" key="2">
    <citation type="submission" date="2020-09" db="EMBL/GenBank/DDBJ databases">
        <authorList>
            <person name="Sun Q."/>
            <person name="Ohkuma M."/>
        </authorList>
    </citation>
    <scope>NUCLEOTIDE SEQUENCE</scope>
    <source>
        <strain evidence="8">JCM 3302</strain>
    </source>
</reference>
<comment type="caution">
    <text evidence="8">The sequence shown here is derived from an EMBL/GenBank/DDBJ whole genome shotgun (WGS) entry which is preliminary data.</text>
</comment>
<feature type="domain" description="Major facilitator superfamily (MFS) profile" evidence="7">
    <location>
        <begin position="29"/>
        <end position="478"/>
    </location>
</feature>
<evidence type="ECO:0000256" key="6">
    <source>
        <dbReference type="SAM" id="Phobius"/>
    </source>
</evidence>
<name>A0A918ZJP7_9ACTN</name>
<feature type="transmembrane region" description="Helical" evidence="6">
    <location>
        <begin position="386"/>
        <end position="408"/>
    </location>
</feature>
<dbReference type="InterPro" id="IPR036259">
    <property type="entry name" value="MFS_trans_sf"/>
</dbReference>
<protein>
    <submittedName>
        <fullName evidence="8">MFS transporter</fullName>
    </submittedName>
</protein>
<accession>A0A918ZJP7</accession>
<feature type="transmembrane region" description="Helical" evidence="6">
    <location>
        <begin position="65"/>
        <end position="83"/>
    </location>
</feature>
<proteinExistence type="predicted"/>
<keyword evidence="3 6" id="KW-1133">Transmembrane helix</keyword>
<dbReference type="Gene3D" id="1.20.1250.20">
    <property type="entry name" value="MFS general substrate transporter like domains"/>
    <property type="match status" value="1"/>
</dbReference>
<keyword evidence="4 6" id="KW-0472">Membrane</keyword>
<evidence type="ECO:0000256" key="4">
    <source>
        <dbReference type="ARBA" id="ARBA00023136"/>
    </source>
</evidence>
<reference evidence="8" key="1">
    <citation type="journal article" date="2014" name="Int. J. Syst. Evol. Microbiol.">
        <title>Complete genome sequence of Corynebacterium casei LMG S-19264T (=DSM 44701T), isolated from a smear-ripened cheese.</title>
        <authorList>
            <consortium name="US DOE Joint Genome Institute (JGI-PGF)"/>
            <person name="Walter F."/>
            <person name="Albersmeier A."/>
            <person name="Kalinowski J."/>
            <person name="Ruckert C."/>
        </authorList>
    </citation>
    <scope>NUCLEOTIDE SEQUENCE</scope>
    <source>
        <strain evidence="8">JCM 3302</strain>
    </source>
</reference>
<evidence type="ECO:0000256" key="5">
    <source>
        <dbReference type="SAM" id="MobiDB-lite"/>
    </source>
</evidence>
<feature type="transmembrane region" description="Helical" evidence="6">
    <location>
        <begin position="420"/>
        <end position="439"/>
    </location>
</feature>
<dbReference type="AlphaFoldDB" id="A0A918ZJP7"/>
<evidence type="ECO:0000256" key="2">
    <source>
        <dbReference type="ARBA" id="ARBA00022692"/>
    </source>
</evidence>
<feature type="transmembrane region" description="Helical" evidence="6">
    <location>
        <begin position="451"/>
        <end position="472"/>
    </location>
</feature>
<evidence type="ECO:0000256" key="3">
    <source>
        <dbReference type="ARBA" id="ARBA00022989"/>
    </source>
</evidence>
<gene>
    <name evidence="8" type="ORF">GCM10014715_04950</name>
</gene>
<organism evidence="8 9">
    <name type="scientific">Streptomyces spiralis</name>
    <dbReference type="NCBI Taxonomy" id="66376"/>
    <lineage>
        <taxon>Bacteria</taxon>
        <taxon>Bacillati</taxon>
        <taxon>Actinomycetota</taxon>
        <taxon>Actinomycetes</taxon>
        <taxon>Kitasatosporales</taxon>
        <taxon>Streptomycetaceae</taxon>
        <taxon>Streptomyces</taxon>
    </lineage>
</organism>
<evidence type="ECO:0000313" key="9">
    <source>
        <dbReference type="Proteomes" id="UP000641386"/>
    </source>
</evidence>
<evidence type="ECO:0000256" key="1">
    <source>
        <dbReference type="ARBA" id="ARBA00004651"/>
    </source>
</evidence>
<dbReference type="PROSITE" id="PS50850">
    <property type="entry name" value="MFS"/>
    <property type="match status" value="1"/>
</dbReference>
<dbReference type="SUPFAM" id="SSF103473">
    <property type="entry name" value="MFS general substrate transporter"/>
    <property type="match status" value="1"/>
</dbReference>
<feature type="region of interest" description="Disordered" evidence="5">
    <location>
        <begin position="1"/>
        <end position="25"/>
    </location>
</feature>
<dbReference type="Proteomes" id="UP000641386">
    <property type="component" value="Unassembled WGS sequence"/>
</dbReference>
<dbReference type="Pfam" id="PF07690">
    <property type="entry name" value="MFS_1"/>
    <property type="match status" value="1"/>
</dbReference>
<keyword evidence="9" id="KW-1185">Reference proteome</keyword>
<dbReference type="PANTHER" id="PTHR23501">
    <property type="entry name" value="MAJOR FACILITATOR SUPERFAMILY"/>
    <property type="match status" value="1"/>
</dbReference>
<evidence type="ECO:0000259" key="7">
    <source>
        <dbReference type="PROSITE" id="PS50850"/>
    </source>
</evidence>
<sequence>MTTPLQDHGLNPGPGHSPTLRRPRGGRGLVPALGLGAMVVSMMQTLLVPILGTIQRDLHASAADVSWLTTATLLSAAVCTPLLGRMGDQYGRRPVLLGVLAVTVAGSVLAALTDSLPLLIAGRVLQGASTAVFPLAQAVLRAELPARRLPAAMGTVSGTLAFGTGLALVGAGLLTRGDAPDYHRVLWLATAVSVLSLVAIAVYVPASSAASGGHTDWRGAAGLTVTLVLLLLPISRGTVWGWTSGWTLGCLAASGAAATIWVRVEQSMPDPLVDMRVLVRRPVFFANLAGLLLGFAMFSQFILVSALVQVPPSAGYGFGASALGASLQYLLPSSLVSLVAAQLAGTLVRRTGPRQTLAMGAVTGVVGFALLAAWHSSSAAVLGSGMLVGVAIAFGFAALPAVLLAAVPPEQTAVANGVNSVARSVGSAVASALVATLVATAGQGHPPAEPRFTTCFAIASAAFALIALFARFGMAATPGDHRHAGAPKAASKPGAGPVCPACPAC</sequence>
<dbReference type="EMBL" id="BNBC01000002">
    <property type="protein sequence ID" value="GHE55181.1"/>
    <property type="molecule type" value="Genomic_DNA"/>
</dbReference>
<dbReference type="GO" id="GO:0005886">
    <property type="term" value="C:plasma membrane"/>
    <property type="evidence" value="ECO:0007669"/>
    <property type="project" value="UniProtKB-SubCell"/>
</dbReference>
<feature type="transmembrane region" description="Helical" evidence="6">
    <location>
        <begin position="29"/>
        <end position="53"/>
    </location>
</feature>
<dbReference type="CDD" id="cd17504">
    <property type="entry name" value="MFS_MMR_MDR_like"/>
    <property type="match status" value="1"/>
</dbReference>
<feature type="transmembrane region" description="Helical" evidence="6">
    <location>
        <begin position="95"/>
        <end position="112"/>
    </location>
</feature>